<dbReference type="SUPFAM" id="SSF49464">
    <property type="entry name" value="Carboxypeptidase regulatory domain-like"/>
    <property type="match status" value="1"/>
</dbReference>
<feature type="domain" description="Outer membrane protein beta-barrel" evidence="9">
    <location>
        <begin position="380"/>
        <end position="783"/>
    </location>
</feature>
<protein>
    <submittedName>
        <fullName evidence="10">TonB-dependent receptor</fullName>
    </submittedName>
</protein>
<keyword evidence="2" id="KW-0813">Transport</keyword>
<keyword evidence="6" id="KW-0472">Membrane</keyword>
<keyword evidence="10" id="KW-0675">Receptor</keyword>
<dbReference type="Pfam" id="PF13715">
    <property type="entry name" value="CarbopepD_reg_2"/>
    <property type="match status" value="1"/>
</dbReference>
<evidence type="ECO:0000256" key="6">
    <source>
        <dbReference type="ARBA" id="ARBA00023136"/>
    </source>
</evidence>
<organism evidence="10">
    <name type="scientific">candidate division WOR-3 bacterium</name>
    <dbReference type="NCBI Taxonomy" id="2052148"/>
    <lineage>
        <taxon>Bacteria</taxon>
        <taxon>Bacteria division WOR-3</taxon>
    </lineage>
</organism>
<evidence type="ECO:0000259" key="9">
    <source>
        <dbReference type="Pfam" id="PF14905"/>
    </source>
</evidence>
<comment type="subcellular location">
    <subcellularLocation>
        <location evidence="1">Cell outer membrane</location>
        <topology evidence="1">Multi-pass membrane protein</topology>
    </subcellularLocation>
</comment>
<comment type="caution">
    <text evidence="10">The sequence shown here is derived from an EMBL/GenBank/DDBJ whole genome shotgun (WGS) entry which is preliminary data.</text>
</comment>
<evidence type="ECO:0000256" key="7">
    <source>
        <dbReference type="ARBA" id="ARBA00023237"/>
    </source>
</evidence>
<keyword evidence="3" id="KW-1134">Transmembrane beta strand</keyword>
<reference evidence="10" key="1">
    <citation type="journal article" date="2020" name="mSystems">
        <title>Genome- and Community-Level Interaction Insights into Carbon Utilization and Element Cycling Functions of Hydrothermarchaeota in Hydrothermal Sediment.</title>
        <authorList>
            <person name="Zhou Z."/>
            <person name="Liu Y."/>
            <person name="Xu W."/>
            <person name="Pan J."/>
            <person name="Luo Z.H."/>
            <person name="Li M."/>
        </authorList>
    </citation>
    <scope>NUCLEOTIDE SEQUENCE [LARGE SCALE GENOMIC DNA]</scope>
    <source>
        <strain evidence="10">SpSt-774</strain>
    </source>
</reference>
<evidence type="ECO:0000256" key="4">
    <source>
        <dbReference type="ARBA" id="ARBA00022692"/>
    </source>
</evidence>
<dbReference type="Gene3D" id="2.60.40.1120">
    <property type="entry name" value="Carboxypeptidase-like, regulatory domain"/>
    <property type="match status" value="1"/>
</dbReference>
<dbReference type="Gene3D" id="2.170.130.10">
    <property type="entry name" value="TonB-dependent receptor, plug domain"/>
    <property type="match status" value="1"/>
</dbReference>
<proteinExistence type="predicted"/>
<dbReference type="GO" id="GO:0009279">
    <property type="term" value="C:cell outer membrane"/>
    <property type="evidence" value="ECO:0007669"/>
    <property type="project" value="UniProtKB-SubCell"/>
</dbReference>
<sequence length="807" mass="92692">MKIISRIAIILLLNIFFNFAENEIIRSTGRISGKVVESTTGQPIELANVILLDNNRKQITGTATDEKGNFLIPNLKDGKYIIEFSFVGFETKIDTVFITEDKPFINLGLVKLEQKPIILEGIEVTAEKPPIEFKVDKKVINVKEHYASQSGSAVDVLENVPSISVDVDGNVRLRGSTNFRVLIDNRPSILEPSEALQQIPASTIDRIEIITNPSARYDPEGLAGIINIITRRTKQSGINGIANLSLGKDQKYSGDFLLNYRYKKFRIFSGLDYNHFNFPGKESETRETRSNDTIFYSFTDGNSSWLRRFYGFKLGSEYLINPKNRMSIDLELRRRGMKRTSDVVFDRWSNFGDTTVFWRSNLMERGGLMYLINTDYFCNFNKDHKLSARLSFHINSGEERSTNEIKGLDSTMVDGWKSIEKGPINRFTFNLDYSRPAKFFNGENGKLEIGNQTTVNLSNGGQDIYLYDTVIKDYIYKPEFSHLADFIHNIYGFYLTYLGEVKNFGYQTGLRGEYTYRFIQLTGTEGNVNIRRTDLFPTLHISYKIPPFDQVMASWTRRVNRPGNFDLEPFEIRRDPYSISRGNPDLLPEFVDAFEVGYQRKFSGILFSLDGYYRITHNKIEYITRVHSGDTIFSTVENIGKDYTLGFEPILDLSFSKYLNINLSANLYEHKISGTIDDTEISQKSRTWSLRNMNTITIRKGTKIQISGIFNGPEIMAQGNREQFFIVNGGLRQELIARLLNLTLQIRDIFGSGKFENTSSGTDFYIHQEHTRNSPVIILGLNYNFNNYRPEPKRTESEEDIEEMEDF</sequence>
<dbReference type="InterPro" id="IPR037066">
    <property type="entry name" value="Plug_dom_sf"/>
</dbReference>
<evidence type="ECO:0000313" key="10">
    <source>
        <dbReference type="EMBL" id="HGV97331.1"/>
    </source>
</evidence>
<dbReference type="Gene3D" id="2.40.170.20">
    <property type="entry name" value="TonB-dependent receptor, beta-barrel domain"/>
    <property type="match status" value="1"/>
</dbReference>
<dbReference type="InterPro" id="IPR041700">
    <property type="entry name" value="OMP_b-brl_3"/>
</dbReference>
<keyword evidence="5" id="KW-0732">Signal</keyword>
<dbReference type="GO" id="GO:0015344">
    <property type="term" value="F:siderophore uptake transmembrane transporter activity"/>
    <property type="evidence" value="ECO:0007669"/>
    <property type="project" value="TreeGrafter"/>
</dbReference>
<evidence type="ECO:0000256" key="2">
    <source>
        <dbReference type="ARBA" id="ARBA00022448"/>
    </source>
</evidence>
<dbReference type="InterPro" id="IPR039426">
    <property type="entry name" value="TonB-dep_rcpt-like"/>
</dbReference>
<evidence type="ECO:0000256" key="3">
    <source>
        <dbReference type="ARBA" id="ARBA00022452"/>
    </source>
</evidence>
<dbReference type="EMBL" id="DTGZ01000065">
    <property type="protein sequence ID" value="HGV97331.1"/>
    <property type="molecule type" value="Genomic_DNA"/>
</dbReference>
<feature type="domain" description="TonB-dependent receptor plug" evidence="8">
    <location>
        <begin position="138"/>
        <end position="225"/>
    </location>
</feature>
<keyword evidence="4" id="KW-0812">Transmembrane</keyword>
<gene>
    <name evidence="10" type="ORF">ENV60_03425</name>
</gene>
<evidence type="ECO:0000256" key="1">
    <source>
        <dbReference type="ARBA" id="ARBA00004571"/>
    </source>
</evidence>
<dbReference type="Pfam" id="PF07715">
    <property type="entry name" value="Plug"/>
    <property type="match status" value="1"/>
</dbReference>
<name>A0A7C4XEM1_UNCW3</name>
<dbReference type="InterPro" id="IPR008969">
    <property type="entry name" value="CarboxyPept-like_regulatory"/>
</dbReference>
<dbReference type="InterPro" id="IPR036942">
    <property type="entry name" value="Beta-barrel_TonB_sf"/>
</dbReference>
<keyword evidence="7" id="KW-0998">Cell outer membrane</keyword>
<dbReference type="SUPFAM" id="SSF56935">
    <property type="entry name" value="Porins"/>
    <property type="match status" value="1"/>
</dbReference>
<evidence type="ECO:0000259" key="8">
    <source>
        <dbReference type="Pfam" id="PF07715"/>
    </source>
</evidence>
<dbReference type="PANTHER" id="PTHR30069:SF29">
    <property type="entry name" value="HEMOGLOBIN AND HEMOGLOBIN-HAPTOGLOBIN-BINDING PROTEIN 1-RELATED"/>
    <property type="match status" value="1"/>
</dbReference>
<dbReference type="InterPro" id="IPR012910">
    <property type="entry name" value="Plug_dom"/>
</dbReference>
<evidence type="ECO:0000256" key="5">
    <source>
        <dbReference type="ARBA" id="ARBA00022729"/>
    </source>
</evidence>
<dbReference type="GO" id="GO:0044718">
    <property type="term" value="P:siderophore transmembrane transport"/>
    <property type="evidence" value="ECO:0007669"/>
    <property type="project" value="TreeGrafter"/>
</dbReference>
<dbReference type="PANTHER" id="PTHR30069">
    <property type="entry name" value="TONB-DEPENDENT OUTER MEMBRANE RECEPTOR"/>
    <property type="match status" value="1"/>
</dbReference>
<dbReference type="Pfam" id="PF14905">
    <property type="entry name" value="OMP_b-brl_3"/>
    <property type="match status" value="1"/>
</dbReference>
<dbReference type="AlphaFoldDB" id="A0A7C4XEM1"/>
<accession>A0A7C4XEM1</accession>